<accession>A0A428NV83</accession>
<proteinExistence type="predicted"/>
<evidence type="ECO:0000313" key="4">
    <source>
        <dbReference type="Proteomes" id="UP000288168"/>
    </source>
</evidence>
<dbReference type="Pfam" id="PF13391">
    <property type="entry name" value="HNH_2"/>
    <property type="match status" value="1"/>
</dbReference>
<dbReference type="InterPro" id="IPR003615">
    <property type="entry name" value="HNH_nuc"/>
</dbReference>
<dbReference type="Proteomes" id="UP000288168">
    <property type="component" value="Unassembled WGS sequence"/>
</dbReference>
<feature type="domain" description="HNH nuclease" evidence="2">
    <location>
        <begin position="237"/>
        <end position="291"/>
    </location>
</feature>
<dbReference type="OrthoDB" id="5386595at2759"/>
<dbReference type="STRING" id="1325734.A0A428NV83"/>
<name>A0A428NV83_9HYPO</name>
<feature type="region of interest" description="Disordered" evidence="1">
    <location>
        <begin position="466"/>
        <end position="491"/>
    </location>
</feature>
<protein>
    <recommendedName>
        <fullName evidence="2">HNH nuclease domain-containing protein</fullName>
    </recommendedName>
</protein>
<evidence type="ECO:0000256" key="1">
    <source>
        <dbReference type="SAM" id="MobiDB-lite"/>
    </source>
</evidence>
<sequence length="491" mass="55619">MSSHDDSRGPTAKAPVSDDNHLSQSSSSTKPLDPPERTSSLSHHRRSTQISASSIPKRTSSKRQASWTSKFANKSVDDLQTIRNNIASQIEASRKKVKRHVSMDAQYWEGYLGIEQLRQDKTLVNSRIQLEKFEKDNPDQDWHDQEEAATSKAKYDGQKHIVSIVSKHIARLRDRKASGNESWFHHFMASRVGLDLPVGKGKRHGRDQTRMRKALETGYGASDGLHWCPVVQEWGSDKVVIAAHLFPWKQVDSMDDIFGQGASEEIFSPCNGLFLHTDIESALDKGFIAFVPDIDLEPANIGNPFQDQQERNDRLRAWETGPVKEYKLVVMNKNSKAVKKTLFDKKKYGFATLLDLHGRKLEFQNDFRPRARYVWWTFLSAVMHTASVQDTPSAQDAAPWDVQELEVRKATRYWGTRGRYVKRNLVLGFIQELGQDVNSILDQVIDDEEGNEQPEPALVASMALNAATARGEEVEDEDGEDDVEEDDEDEA</sequence>
<feature type="compositionally biased region" description="Acidic residues" evidence="1">
    <location>
        <begin position="473"/>
        <end position="491"/>
    </location>
</feature>
<gene>
    <name evidence="3" type="ORF">CEP54_014592</name>
</gene>
<dbReference type="EMBL" id="NKCI01000284">
    <property type="protein sequence ID" value="RSL44685.1"/>
    <property type="molecule type" value="Genomic_DNA"/>
</dbReference>
<feature type="compositionally biased region" description="Polar residues" evidence="1">
    <location>
        <begin position="49"/>
        <end position="67"/>
    </location>
</feature>
<keyword evidence="4" id="KW-1185">Reference proteome</keyword>
<organism evidence="3 4">
    <name type="scientific">Fusarium duplospermum</name>
    <dbReference type="NCBI Taxonomy" id="1325734"/>
    <lineage>
        <taxon>Eukaryota</taxon>
        <taxon>Fungi</taxon>
        <taxon>Dikarya</taxon>
        <taxon>Ascomycota</taxon>
        <taxon>Pezizomycotina</taxon>
        <taxon>Sordariomycetes</taxon>
        <taxon>Hypocreomycetidae</taxon>
        <taxon>Hypocreales</taxon>
        <taxon>Nectriaceae</taxon>
        <taxon>Fusarium</taxon>
        <taxon>Fusarium solani species complex</taxon>
    </lineage>
</organism>
<evidence type="ECO:0000313" key="3">
    <source>
        <dbReference type="EMBL" id="RSL44685.1"/>
    </source>
</evidence>
<comment type="caution">
    <text evidence="3">The sequence shown here is derived from an EMBL/GenBank/DDBJ whole genome shotgun (WGS) entry which is preliminary data.</text>
</comment>
<evidence type="ECO:0000259" key="2">
    <source>
        <dbReference type="Pfam" id="PF13391"/>
    </source>
</evidence>
<reference evidence="3 4" key="1">
    <citation type="submission" date="2017-06" db="EMBL/GenBank/DDBJ databases">
        <title>Comparative genomic analysis of Ambrosia Fusariam Clade fungi.</title>
        <authorList>
            <person name="Stajich J.E."/>
            <person name="Carrillo J."/>
            <person name="Kijimoto T."/>
            <person name="Eskalen A."/>
            <person name="O'Donnell K."/>
            <person name="Kasson M."/>
        </authorList>
    </citation>
    <scope>NUCLEOTIDE SEQUENCE [LARGE SCALE GENOMIC DNA]</scope>
    <source>
        <strain evidence="3 4">NRRL62584</strain>
    </source>
</reference>
<dbReference type="AlphaFoldDB" id="A0A428NV83"/>
<feature type="region of interest" description="Disordered" evidence="1">
    <location>
        <begin position="1"/>
        <end position="67"/>
    </location>
</feature>